<accession>A0A699H880</accession>
<comment type="caution">
    <text evidence="2">The sequence shown here is derived from an EMBL/GenBank/DDBJ whole genome shotgun (WGS) entry which is preliminary data.</text>
</comment>
<proteinExistence type="predicted"/>
<dbReference type="InterPro" id="IPR058570">
    <property type="entry name" value="HROB_OB"/>
</dbReference>
<name>A0A699H880_TANCI</name>
<protein>
    <recommendedName>
        <fullName evidence="1">Homologous recombination OB-fold protein OB-fold domain-containing protein</fullName>
    </recommendedName>
</protein>
<organism evidence="2">
    <name type="scientific">Tanacetum cinerariifolium</name>
    <name type="common">Dalmatian daisy</name>
    <name type="synonym">Chrysanthemum cinerariifolium</name>
    <dbReference type="NCBI Taxonomy" id="118510"/>
    <lineage>
        <taxon>Eukaryota</taxon>
        <taxon>Viridiplantae</taxon>
        <taxon>Streptophyta</taxon>
        <taxon>Embryophyta</taxon>
        <taxon>Tracheophyta</taxon>
        <taxon>Spermatophyta</taxon>
        <taxon>Magnoliopsida</taxon>
        <taxon>eudicotyledons</taxon>
        <taxon>Gunneridae</taxon>
        <taxon>Pentapetalae</taxon>
        <taxon>asterids</taxon>
        <taxon>campanulids</taxon>
        <taxon>Asterales</taxon>
        <taxon>Asteraceae</taxon>
        <taxon>Asteroideae</taxon>
        <taxon>Anthemideae</taxon>
        <taxon>Anthemidinae</taxon>
        <taxon>Tanacetum</taxon>
    </lineage>
</organism>
<dbReference type="InterPro" id="IPR028045">
    <property type="entry name" value="HROB"/>
</dbReference>
<dbReference type="GO" id="GO:0000725">
    <property type="term" value="P:recombinational repair"/>
    <property type="evidence" value="ECO:0007669"/>
    <property type="project" value="InterPro"/>
</dbReference>
<gene>
    <name evidence="2" type="ORF">Tci_279490</name>
</gene>
<dbReference type="PANTHER" id="PTHR14523">
    <property type="entry name" value="UNCHARACTERIZED PROTEIN C17ORF53 HOMOLOG"/>
    <property type="match status" value="1"/>
</dbReference>
<dbReference type="PANTHER" id="PTHR14523:SF1">
    <property type="entry name" value="HOMOLOGOUS RECOMBINATION OB-FOLD PROTEIN"/>
    <property type="match status" value="1"/>
</dbReference>
<sequence length="331" mass="37799">MSDEIRIDVYFDGHFFMCLLKYEDETILDLRLPMLKRLSFKEINDLLLDKTKEDIWKWFYCKLKCTLEKSNSVGIGKGEVLLDDFEIVGNGKDKVVLDNAKDELVSTKSDDDPTQEYIRKRNFDDVSEYDDFQSSPWVKALEFMNNREEIGGGCFGDIESYLKKGKLETIVAIITPCQPNVLGDMNVTLKDPSGTTFGTIHYKMLSFEDGYAKDIKVGSALILRNVTAFCDMSKNYALNITIKNIVKIIKKDEVKELGVRAQGSDSMTYLRILHDEDLAKANEIMNLIKETQKQTRGKYVYIAKVKLDRSLYVLDVEVCGDCSMLVILISI</sequence>
<reference evidence="2" key="1">
    <citation type="journal article" date="2019" name="Sci. Rep.">
        <title>Draft genome of Tanacetum cinerariifolium, the natural source of mosquito coil.</title>
        <authorList>
            <person name="Yamashiro T."/>
            <person name="Shiraishi A."/>
            <person name="Satake H."/>
            <person name="Nakayama K."/>
        </authorList>
    </citation>
    <scope>NUCLEOTIDE SEQUENCE</scope>
</reference>
<evidence type="ECO:0000313" key="2">
    <source>
        <dbReference type="EMBL" id="GEX07515.1"/>
    </source>
</evidence>
<dbReference type="Pfam" id="PF15072">
    <property type="entry name" value="HROB"/>
    <property type="match status" value="1"/>
</dbReference>
<dbReference type="AlphaFoldDB" id="A0A699H880"/>
<feature type="domain" description="Homologous recombination OB-fold protein OB-fold" evidence="1">
    <location>
        <begin position="166"/>
        <end position="252"/>
    </location>
</feature>
<evidence type="ECO:0000259" key="1">
    <source>
        <dbReference type="Pfam" id="PF15072"/>
    </source>
</evidence>
<dbReference type="EMBL" id="BKCJ010088190">
    <property type="protein sequence ID" value="GEX07515.1"/>
    <property type="molecule type" value="Genomic_DNA"/>
</dbReference>